<dbReference type="Gene3D" id="6.10.250.2870">
    <property type="match status" value="1"/>
</dbReference>
<evidence type="ECO:0000256" key="1">
    <source>
        <dbReference type="ARBA" id="ARBA00000085"/>
    </source>
</evidence>
<keyword evidence="9" id="KW-0812">Transmembrane</keyword>
<evidence type="ECO:0000256" key="7">
    <source>
        <dbReference type="ARBA" id="ARBA00022840"/>
    </source>
</evidence>
<feature type="transmembrane region" description="Helical" evidence="9">
    <location>
        <begin position="34"/>
        <end position="53"/>
    </location>
</feature>
<dbReference type="EC" id="2.7.13.3" evidence="2"/>
<dbReference type="SUPFAM" id="SSF55781">
    <property type="entry name" value="GAF domain-like"/>
    <property type="match status" value="1"/>
</dbReference>
<evidence type="ECO:0000256" key="2">
    <source>
        <dbReference type="ARBA" id="ARBA00012438"/>
    </source>
</evidence>
<dbReference type="EMBL" id="FOHB01000007">
    <property type="protein sequence ID" value="SES43810.1"/>
    <property type="molecule type" value="Genomic_DNA"/>
</dbReference>
<evidence type="ECO:0000256" key="9">
    <source>
        <dbReference type="SAM" id="Phobius"/>
    </source>
</evidence>
<dbReference type="GO" id="GO:0016020">
    <property type="term" value="C:membrane"/>
    <property type="evidence" value="ECO:0007669"/>
    <property type="project" value="InterPro"/>
</dbReference>
<evidence type="ECO:0000256" key="6">
    <source>
        <dbReference type="ARBA" id="ARBA00022777"/>
    </source>
</evidence>
<accession>A0A1H9XCB1</accession>
<evidence type="ECO:0000313" key="12">
    <source>
        <dbReference type="Proteomes" id="UP000199019"/>
    </source>
</evidence>
<keyword evidence="3" id="KW-0597">Phosphoprotein</keyword>
<dbReference type="GO" id="GO:0000155">
    <property type="term" value="F:phosphorelay sensor kinase activity"/>
    <property type="evidence" value="ECO:0007669"/>
    <property type="project" value="InterPro"/>
</dbReference>
<keyword evidence="12" id="KW-1185">Reference proteome</keyword>
<evidence type="ECO:0000313" key="11">
    <source>
        <dbReference type="EMBL" id="SES43810.1"/>
    </source>
</evidence>
<keyword evidence="6 11" id="KW-0418">Kinase</keyword>
<evidence type="ECO:0000256" key="5">
    <source>
        <dbReference type="ARBA" id="ARBA00022741"/>
    </source>
</evidence>
<reference evidence="12" key="1">
    <citation type="submission" date="2016-10" db="EMBL/GenBank/DDBJ databases">
        <authorList>
            <person name="Varghese N."/>
            <person name="Submissions S."/>
        </authorList>
    </citation>
    <scope>NUCLEOTIDE SEQUENCE [LARGE SCALE GENOMIC DNA]</scope>
    <source>
        <strain evidence="12">CGMCC 1.6963</strain>
    </source>
</reference>
<feature type="domain" description="Signal transduction histidine kinase subgroup 3 dimerisation and phosphoacceptor" evidence="10">
    <location>
        <begin position="336"/>
        <end position="399"/>
    </location>
</feature>
<dbReference type="InterPro" id="IPR011712">
    <property type="entry name" value="Sig_transdc_His_kin_sub3_dim/P"/>
</dbReference>
<keyword evidence="4" id="KW-0808">Transferase</keyword>
<evidence type="ECO:0000256" key="8">
    <source>
        <dbReference type="ARBA" id="ARBA00023012"/>
    </source>
</evidence>
<name>A0A1H9XCB1_9MICO</name>
<keyword evidence="8" id="KW-0902">Two-component regulatory system</keyword>
<evidence type="ECO:0000256" key="3">
    <source>
        <dbReference type="ARBA" id="ARBA00022553"/>
    </source>
</evidence>
<feature type="transmembrane region" description="Helical" evidence="9">
    <location>
        <begin position="106"/>
        <end position="124"/>
    </location>
</feature>
<dbReference type="GO" id="GO:0005524">
    <property type="term" value="F:ATP binding"/>
    <property type="evidence" value="ECO:0007669"/>
    <property type="project" value="UniProtKB-KW"/>
</dbReference>
<dbReference type="Pfam" id="PF07730">
    <property type="entry name" value="HisKA_3"/>
    <property type="match status" value="1"/>
</dbReference>
<sequence>MRWLPRLSMATLIRIGFALAALTVATFTNSVANALPWVLLVLTLDLIATGLLSQVVPTRTRRMQALAVLTVAALASGAAMAYGGIGPKALIVIPAFNVGLHYRPRWVLWITGVGAATGFAIGSLGTGLNEDITSRMLLWTLGAALIGLLGALSRQMEMQAAAASAAVSVDPSLAAEASMLLRRLHELADSLDTGFDAPASAEMALQDLAGRTRSARSAILVGYGDDPAVPLAIRGADRTPWPDPTETGSVLWQAWNEGEPTLSVWDGDYVERSVIAVPMYDETGKRLGVLVADRPAMTPFSEDDLAAAVEVAATHSAHIDLSVVFASLRERAGLEERERLAREMHDGIAQEMVALGFGLDSVRRRARDLDSPIAEDLDGLRKEVSRVLADLRLHIADLRIAVRPDTGLGAMIGSRLQSFGSATGMTTRMHLSETGFRLPAHTEVLIYRLFLQVLTDARHAADTTSMDVRLNVAAPRAELWVSHNGTSQLKRKDFTEHPLRALGAEITVDPYGERGVSVRMRMRARGAAPSATLSHERIPQPS</sequence>
<feature type="transmembrane region" description="Helical" evidence="9">
    <location>
        <begin position="7"/>
        <end position="28"/>
    </location>
</feature>
<evidence type="ECO:0000256" key="4">
    <source>
        <dbReference type="ARBA" id="ARBA00022679"/>
    </source>
</evidence>
<dbReference type="PANTHER" id="PTHR24421:SF10">
    <property type="entry name" value="NITRATE_NITRITE SENSOR PROTEIN NARQ"/>
    <property type="match status" value="1"/>
</dbReference>
<dbReference type="STRING" id="587636.SAMN05216199_3660"/>
<dbReference type="Gene3D" id="3.30.450.40">
    <property type="match status" value="1"/>
</dbReference>
<keyword evidence="7" id="KW-0067">ATP-binding</keyword>
<gene>
    <name evidence="11" type="ORF">SAMN05216199_3660</name>
</gene>
<protein>
    <recommendedName>
        <fullName evidence="2">histidine kinase</fullName>
        <ecNumber evidence="2">2.7.13.3</ecNumber>
    </recommendedName>
</protein>
<dbReference type="GO" id="GO:0046983">
    <property type="term" value="F:protein dimerization activity"/>
    <property type="evidence" value="ECO:0007669"/>
    <property type="project" value="InterPro"/>
</dbReference>
<dbReference type="Proteomes" id="UP000199019">
    <property type="component" value="Unassembled WGS sequence"/>
</dbReference>
<dbReference type="CDD" id="cd18773">
    <property type="entry name" value="PDC1_HK_sensor"/>
    <property type="match status" value="1"/>
</dbReference>
<dbReference type="PANTHER" id="PTHR24421">
    <property type="entry name" value="NITRATE/NITRITE SENSOR PROTEIN NARX-RELATED"/>
    <property type="match status" value="1"/>
</dbReference>
<evidence type="ECO:0000259" key="10">
    <source>
        <dbReference type="Pfam" id="PF07730"/>
    </source>
</evidence>
<keyword evidence="5" id="KW-0547">Nucleotide-binding</keyword>
<feature type="transmembrane region" description="Helical" evidence="9">
    <location>
        <begin position="65"/>
        <end position="86"/>
    </location>
</feature>
<feature type="transmembrane region" description="Helical" evidence="9">
    <location>
        <begin position="136"/>
        <end position="153"/>
    </location>
</feature>
<dbReference type="InterPro" id="IPR050482">
    <property type="entry name" value="Sensor_HK_TwoCompSys"/>
</dbReference>
<proteinExistence type="predicted"/>
<dbReference type="InterPro" id="IPR029016">
    <property type="entry name" value="GAF-like_dom_sf"/>
</dbReference>
<keyword evidence="9" id="KW-0472">Membrane</keyword>
<comment type="catalytic activity">
    <reaction evidence="1">
        <text>ATP + protein L-histidine = ADP + protein N-phospho-L-histidine.</text>
        <dbReference type="EC" id="2.7.13.3"/>
    </reaction>
</comment>
<organism evidence="11 12">
    <name type="scientific">Pedococcus cremeus</name>
    <dbReference type="NCBI Taxonomy" id="587636"/>
    <lineage>
        <taxon>Bacteria</taxon>
        <taxon>Bacillati</taxon>
        <taxon>Actinomycetota</taxon>
        <taxon>Actinomycetes</taxon>
        <taxon>Micrococcales</taxon>
        <taxon>Intrasporangiaceae</taxon>
        <taxon>Pedococcus</taxon>
    </lineage>
</organism>
<dbReference type="AlphaFoldDB" id="A0A1H9XCB1"/>
<keyword evidence="9" id="KW-1133">Transmembrane helix</keyword>